<dbReference type="EMBL" id="BLXT01001509">
    <property type="protein sequence ID" value="GFN86308.1"/>
    <property type="molecule type" value="Genomic_DNA"/>
</dbReference>
<protein>
    <recommendedName>
        <fullName evidence="4">Secreted protein</fullName>
    </recommendedName>
</protein>
<gene>
    <name evidence="2" type="ORF">PoB_001281400</name>
</gene>
<keyword evidence="1" id="KW-0732">Signal</keyword>
<name>A0AAV3YTC1_9GAST</name>
<feature type="chain" id="PRO_5043337979" description="Secreted protein" evidence="1">
    <location>
        <begin position="27"/>
        <end position="130"/>
    </location>
</feature>
<organism evidence="2 3">
    <name type="scientific">Plakobranchus ocellatus</name>
    <dbReference type="NCBI Taxonomy" id="259542"/>
    <lineage>
        <taxon>Eukaryota</taxon>
        <taxon>Metazoa</taxon>
        <taxon>Spiralia</taxon>
        <taxon>Lophotrochozoa</taxon>
        <taxon>Mollusca</taxon>
        <taxon>Gastropoda</taxon>
        <taxon>Heterobranchia</taxon>
        <taxon>Euthyneura</taxon>
        <taxon>Panpulmonata</taxon>
        <taxon>Sacoglossa</taxon>
        <taxon>Placobranchoidea</taxon>
        <taxon>Plakobranchidae</taxon>
        <taxon>Plakobranchus</taxon>
    </lineage>
</organism>
<comment type="caution">
    <text evidence="2">The sequence shown here is derived from an EMBL/GenBank/DDBJ whole genome shotgun (WGS) entry which is preliminary data.</text>
</comment>
<dbReference type="Proteomes" id="UP000735302">
    <property type="component" value="Unassembled WGS sequence"/>
</dbReference>
<sequence length="130" mass="14109">MALDAVAHALICLAFVYVLVLDFVTAEFIPCDVDDTKPGLQWQGLNSRNIGPCWSQGGFAIQCANEGPNPGEDAICLRMCNFFSTANTVQPAPLSVENNSLMIPYTVKAIFLALLELAEFHNSRLASVTM</sequence>
<reference evidence="2 3" key="1">
    <citation type="journal article" date="2021" name="Elife">
        <title>Chloroplast acquisition without the gene transfer in kleptoplastic sea slugs, Plakobranchus ocellatus.</title>
        <authorList>
            <person name="Maeda T."/>
            <person name="Takahashi S."/>
            <person name="Yoshida T."/>
            <person name="Shimamura S."/>
            <person name="Takaki Y."/>
            <person name="Nagai Y."/>
            <person name="Toyoda A."/>
            <person name="Suzuki Y."/>
            <person name="Arimoto A."/>
            <person name="Ishii H."/>
            <person name="Satoh N."/>
            <person name="Nishiyama T."/>
            <person name="Hasebe M."/>
            <person name="Maruyama T."/>
            <person name="Minagawa J."/>
            <person name="Obokata J."/>
            <person name="Shigenobu S."/>
        </authorList>
    </citation>
    <scope>NUCLEOTIDE SEQUENCE [LARGE SCALE GENOMIC DNA]</scope>
</reference>
<evidence type="ECO:0008006" key="4">
    <source>
        <dbReference type="Google" id="ProtNLM"/>
    </source>
</evidence>
<keyword evidence="3" id="KW-1185">Reference proteome</keyword>
<feature type="signal peptide" evidence="1">
    <location>
        <begin position="1"/>
        <end position="26"/>
    </location>
</feature>
<evidence type="ECO:0000313" key="3">
    <source>
        <dbReference type="Proteomes" id="UP000735302"/>
    </source>
</evidence>
<proteinExistence type="predicted"/>
<evidence type="ECO:0000313" key="2">
    <source>
        <dbReference type="EMBL" id="GFN86308.1"/>
    </source>
</evidence>
<dbReference type="AlphaFoldDB" id="A0AAV3YTC1"/>
<accession>A0AAV3YTC1</accession>
<evidence type="ECO:0000256" key="1">
    <source>
        <dbReference type="SAM" id="SignalP"/>
    </source>
</evidence>